<keyword evidence="1" id="KW-0472">Membrane</keyword>
<organism evidence="2 3">
    <name type="scientific">Leptospira vanthielii</name>
    <dbReference type="NCBI Taxonomy" id="293085"/>
    <lineage>
        <taxon>Bacteria</taxon>
        <taxon>Pseudomonadati</taxon>
        <taxon>Spirochaetota</taxon>
        <taxon>Spirochaetia</taxon>
        <taxon>Leptospirales</taxon>
        <taxon>Leptospiraceae</taxon>
        <taxon>Leptospira</taxon>
    </lineage>
</organism>
<protein>
    <recommendedName>
        <fullName evidence="4">Glycosyltransferase RgtA/B/C/D-like domain-containing protein</fullName>
    </recommendedName>
</protein>
<feature type="transmembrane region" description="Helical" evidence="1">
    <location>
        <begin position="174"/>
        <end position="194"/>
    </location>
</feature>
<sequence length="436" mass="50713">MKILLVALVLTNLVSFIVLGFFPEFFLGLLFLLFVLALVSSFRLLQHLIHYKNKRQNILFIISFSFLFLLISYISEIRWSLNPFGMLDAYAMWVGKGRMLALSILDGNPLPIWNGYWRMPNYPLGIPLLHADLSLVFSSVREFLITLKIPNYLYLLLLYFFIIERTLDLKQPVVKWGFLILTGAFLFHPNYLLVISDLCADFPVSVTLAIATYFLIKKEKEENVYWLFLTIALLINLKSEALLISIVLFGFCILYNLIEKTYKLQFLLIALLLLALFGSPTWYLFGKGSFLSSDFKGINQSSSHTSFIMERIFDGNLWLLVTKYFLKFYLSLTKGLSFVLLLIALIWGSLNLRIGVFFYFVCVSIYSGIFLLTSLEPQVHLEQAYDRIHFQLFLIPLVIFWKFAKENEETITKVFANVCQESNKQFKRIFKKKLEN</sequence>
<keyword evidence="1" id="KW-0812">Transmembrane</keyword>
<feature type="transmembrane region" description="Helical" evidence="1">
    <location>
        <begin position="264"/>
        <end position="285"/>
    </location>
</feature>
<feature type="transmembrane region" description="Helical" evidence="1">
    <location>
        <begin position="143"/>
        <end position="162"/>
    </location>
</feature>
<keyword evidence="3" id="KW-1185">Reference proteome</keyword>
<feature type="transmembrane region" description="Helical" evidence="1">
    <location>
        <begin position="25"/>
        <end position="45"/>
    </location>
</feature>
<dbReference type="EMBL" id="RQHF01000030">
    <property type="protein sequence ID" value="TGM51352.1"/>
    <property type="molecule type" value="Genomic_DNA"/>
</dbReference>
<proteinExistence type="predicted"/>
<dbReference type="Proteomes" id="UP000298112">
    <property type="component" value="Unassembled WGS sequence"/>
</dbReference>
<name>A0ABY2NKW7_9LEPT</name>
<evidence type="ECO:0000313" key="2">
    <source>
        <dbReference type="EMBL" id="TGM51352.1"/>
    </source>
</evidence>
<feature type="transmembrane region" description="Helical" evidence="1">
    <location>
        <begin position="356"/>
        <end position="375"/>
    </location>
</feature>
<evidence type="ECO:0008006" key="4">
    <source>
        <dbReference type="Google" id="ProtNLM"/>
    </source>
</evidence>
<dbReference type="RefSeq" id="WP_135659743.1">
    <property type="nucleotide sequence ID" value="NZ_RQHF01000030.1"/>
</dbReference>
<feature type="transmembrane region" description="Helical" evidence="1">
    <location>
        <begin position="225"/>
        <end position="258"/>
    </location>
</feature>
<feature type="transmembrane region" description="Helical" evidence="1">
    <location>
        <begin position="387"/>
        <end position="404"/>
    </location>
</feature>
<gene>
    <name evidence="2" type="ORF">EHQ95_13630</name>
</gene>
<evidence type="ECO:0000313" key="3">
    <source>
        <dbReference type="Proteomes" id="UP000298112"/>
    </source>
</evidence>
<feature type="transmembrane region" description="Helical" evidence="1">
    <location>
        <begin position="328"/>
        <end position="350"/>
    </location>
</feature>
<feature type="transmembrane region" description="Helical" evidence="1">
    <location>
        <begin position="57"/>
        <end position="75"/>
    </location>
</feature>
<keyword evidence="1" id="KW-1133">Transmembrane helix</keyword>
<reference evidence="3" key="1">
    <citation type="journal article" date="2019" name="PLoS Negl. Trop. Dis.">
        <title>Revisiting the worldwide diversity of Leptospira species in the environment.</title>
        <authorList>
            <person name="Vincent A.T."/>
            <person name="Schiettekatte O."/>
            <person name="Bourhy P."/>
            <person name="Veyrier F.J."/>
            <person name="Picardeau M."/>
        </authorList>
    </citation>
    <scope>NUCLEOTIDE SEQUENCE [LARGE SCALE GENOMIC DNA]</scope>
    <source>
        <strain evidence="3">201601955</strain>
    </source>
</reference>
<comment type="caution">
    <text evidence="2">The sequence shown here is derived from an EMBL/GenBank/DDBJ whole genome shotgun (WGS) entry which is preliminary data.</text>
</comment>
<accession>A0ABY2NKW7</accession>
<evidence type="ECO:0000256" key="1">
    <source>
        <dbReference type="SAM" id="Phobius"/>
    </source>
</evidence>